<proteinExistence type="predicted"/>
<feature type="non-terminal residue" evidence="1">
    <location>
        <position position="77"/>
    </location>
</feature>
<sequence length="77" mass="8694">MFAGRRNRDRHDRHATRATALSSTCNWSFVAVAPNVAKKFSPAQLLALRTNTKETARLALRCYGNSSFQPVAFVRKR</sequence>
<name>A0A147BPR1_IXORI</name>
<dbReference type="EMBL" id="GEGO01003069">
    <property type="protein sequence ID" value="JAR92335.1"/>
    <property type="molecule type" value="Transcribed_RNA"/>
</dbReference>
<evidence type="ECO:0000313" key="1">
    <source>
        <dbReference type="EMBL" id="JAR92335.1"/>
    </source>
</evidence>
<dbReference type="AlphaFoldDB" id="A0A147BPR1"/>
<reference evidence="1" key="1">
    <citation type="journal article" date="2018" name="PLoS Negl. Trop. Dis.">
        <title>Sialome diversity of ticks revealed by RNAseq of single tick salivary glands.</title>
        <authorList>
            <person name="Perner J."/>
            <person name="Kropackova S."/>
            <person name="Kopacek P."/>
            <person name="Ribeiro J.M."/>
        </authorList>
    </citation>
    <scope>NUCLEOTIDE SEQUENCE</scope>
    <source>
        <strain evidence="1">Siblings of single egg batch collected in Ceske Budejovice</strain>
        <tissue evidence="1">Salivary glands</tissue>
    </source>
</reference>
<accession>A0A147BPR1</accession>
<organism evidence="1">
    <name type="scientific">Ixodes ricinus</name>
    <name type="common">Common tick</name>
    <name type="synonym">Acarus ricinus</name>
    <dbReference type="NCBI Taxonomy" id="34613"/>
    <lineage>
        <taxon>Eukaryota</taxon>
        <taxon>Metazoa</taxon>
        <taxon>Ecdysozoa</taxon>
        <taxon>Arthropoda</taxon>
        <taxon>Chelicerata</taxon>
        <taxon>Arachnida</taxon>
        <taxon>Acari</taxon>
        <taxon>Parasitiformes</taxon>
        <taxon>Ixodida</taxon>
        <taxon>Ixodoidea</taxon>
        <taxon>Ixodidae</taxon>
        <taxon>Ixodinae</taxon>
        <taxon>Ixodes</taxon>
    </lineage>
</organism>
<protein>
    <submittedName>
        <fullName evidence="1">Uncharacterized protein</fullName>
    </submittedName>
</protein>